<dbReference type="AlphaFoldDB" id="A0A8H6IQ40"/>
<evidence type="ECO:0000259" key="1">
    <source>
        <dbReference type="Pfam" id="PF01612"/>
    </source>
</evidence>
<dbReference type="GO" id="GO:0008408">
    <property type="term" value="F:3'-5' exonuclease activity"/>
    <property type="evidence" value="ECO:0007669"/>
    <property type="project" value="InterPro"/>
</dbReference>
<organism evidence="2 3">
    <name type="scientific">Colletotrichum musicola</name>
    <dbReference type="NCBI Taxonomy" id="2175873"/>
    <lineage>
        <taxon>Eukaryota</taxon>
        <taxon>Fungi</taxon>
        <taxon>Dikarya</taxon>
        <taxon>Ascomycota</taxon>
        <taxon>Pezizomycotina</taxon>
        <taxon>Sordariomycetes</taxon>
        <taxon>Hypocreomycetidae</taxon>
        <taxon>Glomerellales</taxon>
        <taxon>Glomerellaceae</taxon>
        <taxon>Colletotrichum</taxon>
        <taxon>Colletotrichum orchidearum species complex</taxon>
    </lineage>
</organism>
<dbReference type="GO" id="GO:0006139">
    <property type="term" value="P:nucleobase-containing compound metabolic process"/>
    <property type="evidence" value="ECO:0007669"/>
    <property type="project" value="InterPro"/>
</dbReference>
<evidence type="ECO:0000313" key="2">
    <source>
        <dbReference type="EMBL" id="KAF6790320.1"/>
    </source>
</evidence>
<comment type="caution">
    <text evidence="2">The sequence shown here is derived from an EMBL/GenBank/DDBJ whole genome shotgun (WGS) entry which is preliminary data.</text>
</comment>
<dbReference type="PANTHER" id="PTHR43040">
    <property type="entry name" value="RIBONUCLEASE D"/>
    <property type="match status" value="1"/>
</dbReference>
<accession>A0A8H6IQ40</accession>
<dbReference type="InterPro" id="IPR002562">
    <property type="entry name" value="3'-5'_exonuclease_dom"/>
</dbReference>
<dbReference type="Proteomes" id="UP000639643">
    <property type="component" value="Unassembled WGS sequence"/>
</dbReference>
<evidence type="ECO:0000313" key="3">
    <source>
        <dbReference type="Proteomes" id="UP000639643"/>
    </source>
</evidence>
<dbReference type="Gene3D" id="3.30.420.10">
    <property type="entry name" value="Ribonuclease H-like superfamily/Ribonuclease H"/>
    <property type="match status" value="1"/>
</dbReference>
<protein>
    <recommendedName>
        <fullName evidence="1">3'-5' exonuclease domain-containing protein</fullName>
    </recommendedName>
</protein>
<reference evidence="2" key="1">
    <citation type="journal article" date="2020" name="Phytopathology">
        <title>Genome Sequence Resources of Colletotrichum truncatum, C. plurivorum, C. musicola, and C. sojae: Four Species Pathogenic to Soybean (Glycine max).</title>
        <authorList>
            <person name="Rogerio F."/>
            <person name="Boufleur T.R."/>
            <person name="Ciampi-Guillardi M."/>
            <person name="Sukno S.A."/>
            <person name="Thon M.R."/>
            <person name="Massola Junior N.S."/>
            <person name="Baroncelli R."/>
        </authorList>
    </citation>
    <scope>NUCLEOTIDE SEQUENCE</scope>
    <source>
        <strain evidence="2">LFN0074</strain>
    </source>
</reference>
<sequence length="261" mass="29427">MDTSNVSHSLVDSTESVLSLLEIIQTLPTSKPSLFLDLEGVSLSRHGSISLITIFVQPQKHVYLVDIHALHSRAFSTSTGNGTTLKSILESPTIIKVFFDVRNDSDALYSHFGVKLRGIEDVQLMENAARPGARRFLVGLEKCINTHAPLSPSEKLRWKAAKEVGLELFHPSKGGSYEVFNARPMDAAVELYCINDVQYLPQLREVFLPRLNDAWRKKVKDETEKRVVESQSELYEPQGENKKFGPWPTVTPASFERAFRW</sequence>
<keyword evidence="3" id="KW-1185">Reference proteome</keyword>
<dbReference type="InterPro" id="IPR036397">
    <property type="entry name" value="RNaseH_sf"/>
</dbReference>
<proteinExistence type="predicted"/>
<feature type="domain" description="3'-5' exonuclease" evidence="1">
    <location>
        <begin position="29"/>
        <end position="211"/>
    </location>
</feature>
<dbReference type="InterPro" id="IPR012337">
    <property type="entry name" value="RNaseH-like_sf"/>
</dbReference>
<dbReference type="SUPFAM" id="SSF53098">
    <property type="entry name" value="Ribonuclease H-like"/>
    <property type="match status" value="1"/>
</dbReference>
<gene>
    <name evidence="2" type="ORF">CMUS01_16283</name>
</gene>
<dbReference type="OrthoDB" id="4848741at2759"/>
<dbReference type="EMBL" id="WIGM01001731">
    <property type="protein sequence ID" value="KAF6790320.1"/>
    <property type="molecule type" value="Genomic_DNA"/>
</dbReference>
<dbReference type="PANTHER" id="PTHR43040:SF1">
    <property type="entry name" value="RIBONUCLEASE D"/>
    <property type="match status" value="1"/>
</dbReference>
<dbReference type="Pfam" id="PF01612">
    <property type="entry name" value="DNA_pol_A_exo1"/>
    <property type="match status" value="1"/>
</dbReference>
<name>A0A8H6IQ40_9PEZI</name>
<dbReference type="GO" id="GO:0003676">
    <property type="term" value="F:nucleic acid binding"/>
    <property type="evidence" value="ECO:0007669"/>
    <property type="project" value="InterPro"/>
</dbReference>